<evidence type="ECO:0000313" key="2">
    <source>
        <dbReference type="Proteomes" id="UP000008963"/>
    </source>
</evidence>
<protein>
    <submittedName>
        <fullName evidence="1">Exported protein</fullName>
    </submittedName>
</protein>
<organism evidence="1 2">
    <name type="scientific">Halobacteriovorax marinus (strain ATCC BAA-682 / DSM 15412 / SJ)</name>
    <name type="common">Bacteriovorax marinus</name>
    <dbReference type="NCBI Taxonomy" id="862908"/>
    <lineage>
        <taxon>Bacteria</taxon>
        <taxon>Pseudomonadati</taxon>
        <taxon>Bdellovibrionota</taxon>
        <taxon>Bacteriovoracia</taxon>
        <taxon>Bacteriovoracales</taxon>
        <taxon>Halobacteriovoraceae</taxon>
        <taxon>Halobacteriovorax</taxon>
    </lineage>
</organism>
<proteinExistence type="predicted"/>
<reference evidence="2" key="1">
    <citation type="journal article" date="2013" name="ISME J.">
        <title>A small predatory core genome in the divergent marine Bacteriovorax marinus SJ and the terrestrial Bdellovibrio bacteriovorus.</title>
        <authorList>
            <person name="Crossman L.C."/>
            <person name="Chen H."/>
            <person name="Cerdeno-Tarraga A.M."/>
            <person name="Brooks K."/>
            <person name="Quail M.A."/>
            <person name="Pineiro S.A."/>
            <person name="Hobley L."/>
            <person name="Sockett R.E."/>
            <person name="Bentley S.D."/>
            <person name="Parkhill J."/>
            <person name="Williams H.N."/>
            <person name="Stine O.C."/>
        </authorList>
    </citation>
    <scope>NUCLEOTIDE SEQUENCE [LARGE SCALE GENOMIC DNA]</scope>
    <source>
        <strain evidence="2">ATCC BAA-682 / DSM 15412 / SJ</strain>
    </source>
</reference>
<evidence type="ECO:0000313" key="1">
    <source>
        <dbReference type="EMBL" id="CBW27741.1"/>
    </source>
</evidence>
<gene>
    <name evidence="1" type="ordered locus">BMS_2977</name>
</gene>
<accession>E1WYV0</accession>
<sequence>MQLIQIIGRLFVLTILVASGLLVNRAFSKVEAPNYDFTLQKLEPFTPGKEASTIPNTLGKADTVEDNGDTKILRYSISHVRYKFPVYVQIKKGIILDFFAKLPTYFLHDTFHQSLINKYGKQSKYHRQENDALYVWNDIENIKIIYSGSCTVTCFPNYVSFIQKTNKKGDYVPLVQKFSNNFLGKKTK</sequence>
<dbReference type="RefSeq" id="WP_014245512.1">
    <property type="nucleotide sequence ID" value="NC_016620.1"/>
</dbReference>
<dbReference type="HOGENOM" id="CLU_1439246_0_0_7"/>
<keyword evidence="2" id="KW-1185">Reference proteome</keyword>
<dbReference type="OrthoDB" id="5292395at2"/>
<dbReference type="KEGG" id="bmx:BMS_2977"/>
<dbReference type="AlphaFoldDB" id="E1WYV0"/>
<dbReference type="EMBL" id="FQ312005">
    <property type="protein sequence ID" value="CBW27741.1"/>
    <property type="molecule type" value="Genomic_DNA"/>
</dbReference>
<dbReference type="Proteomes" id="UP000008963">
    <property type="component" value="Chromosome"/>
</dbReference>
<dbReference type="PATRIC" id="fig|862908.3.peg.2847"/>
<name>E1WYV0_HALMS</name>